<keyword evidence="6" id="KW-0762">Sugar transport</keyword>
<dbReference type="PROSITE" id="PS51257">
    <property type="entry name" value="PROKAR_LIPOPROTEIN"/>
    <property type="match status" value="1"/>
</dbReference>
<comment type="caution">
    <text evidence="6">The sequence shown here is derived from an EMBL/GenBank/DDBJ whole genome shotgun (WGS) entry which is preliminary data.</text>
</comment>
<dbReference type="PANTHER" id="PTHR43649">
    <property type="entry name" value="ARABINOSE-BINDING PROTEIN-RELATED"/>
    <property type="match status" value="1"/>
</dbReference>
<dbReference type="PANTHER" id="PTHR43649:SF33">
    <property type="entry name" value="POLYGALACTURONAN_RHAMNOGALACTURONAN-BINDING PROTEIN YTCQ"/>
    <property type="match status" value="1"/>
</dbReference>
<dbReference type="Gene3D" id="3.40.190.10">
    <property type="entry name" value="Periplasmic binding protein-like II"/>
    <property type="match status" value="1"/>
</dbReference>
<organism evidence="6 7">
    <name type="scientific">Neobacillus niacini</name>
    <dbReference type="NCBI Taxonomy" id="86668"/>
    <lineage>
        <taxon>Bacteria</taxon>
        <taxon>Bacillati</taxon>
        <taxon>Bacillota</taxon>
        <taxon>Bacilli</taxon>
        <taxon>Bacillales</taxon>
        <taxon>Bacillaceae</taxon>
        <taxon>Neobacillus</taxon>
    </lineage>
</organism>
<keyword evidence="1" id="KW-1003">Cell membrane</keyword>
<dbReference type="CDD" id="cd13585">
    <property type="entry name" value="PBP2_TMBP_like"/>
    <property type="match status" value="1"/>
</dbReference>
<dbReference type="InterPro" id="IPR050490">
    <property type="entry name" value="Bact_solute-bd_prot1"/>
</dbReference>
<keyword evidence="5" id="KW-0449">Lipoprotein</keyword>
<dbReference type="SUPFAM" id="SSF53850">
    <property type="entry name" value="Periplasmic binding protein-like II"/>
    <property type="match status" value="1"/>
</dbReference>
<dbReference type="Proteomes" id="UP000548423">
    <property type="component" value="Unassembled WGS sequence"/>
</dbReference>
<evidence type="ECO:0000256" key="3">
    <source>
        <dbReference type="ARBA" id="ARBA00023136"/>
    </source>
</evidence>
<evidence type="ECO:0000256" key="1">
    <source>
        <dbReference type="ARBA" id="ARBA00022475"/>
    </source>
</evidence>
<gene>
    <name evidence="6" type="ORF">F4694_002451</name>
</gene>
<dbReference type="InterPro" id="IPR006059">
    <property type="entry name" value="SBP"/>
</dbReference>
<evidence type="ECO:0000256" key="4">
    <source>
        <dbReference type="ARBA" id="ARBA00023139"/>
    </source>
</evidence>
<accession>A0A852TE86</accession>
<evidence type="ECO:0000313" key="7">
    <source>
        <dbReference type="Proteomes" id="UP000548423"/>
    </source>
</evidence>
<reference evidence="7" key="1">
    <citation type="submission" date="2020-07" db="EMBL/GenBank/DDBJ databases">
        <authorList>
            <person name="Partida-Martinez L."/>
            <person name="Huntemann M."/>
            <person name="Clum A."/>
            <person name="Wang J."/>
            <person name="Palaniappan K."/>
            <person name="Ritter S."/>
            <person name="Chen I.-M."/>
            <person name="Stamatis D."/>
            <person name="Reddy T."/>
            <person name="O'Malley R."/>
            <person name="Daum C."/>
            <person name="Shapiro N."/>
            <person name="Ivanova N."/>
            <person name="Kyrpides N."/>
            <person name="Woyke T."/>
        </authorList>
    </citation>
    <scope>NUCLEOTIDE SEQUENCE [LARGE SCALE GENOMIC DNA]</scope>
    <source>
        <strain evidence="7">AT2.8</strain>
    </source>
</reference>
<dbReference type="EMBL" id="JACCBX010000004">
    <property type="protein sequence ID" value="NYE05698.1"/>
    <property type="molecule type" value="Genomic_DNA"/>
</dbReference>
<proteinExistence type="predicted"/>
<evidence type="ECO:0000313" key="6">
    <source>
        <dbReference type="EMBL" id="NYE05698.1"/>
    </source>
</evidence>
<protein>
    <submittedName>
        <fullName evidence="6">Multiple sugar transport system substrate-binding protein</fullName>
    </submittedName>
</protein>
<name>A0A852TE86_9BACI</name>
<keyword evidence="2" id="KW-0732">Signal</keyword>
<evidence type="ECO:0000256" key="5">
    <source>
        <dbReference type="ARBA" id="ARBA00023288"/>
    </source>
</evidence>
<keyword evidence="3" id="KW-0472">Membrane</keyword>
<evidence type="ECO:0000256" key="2">
    <source>
        <dbReference type="ARBA" id="ARBA00022729"/>
    </source>
</evidence>
<dbReference type="AlphaFoldDB" id="A0A852TE86"/>
<dbReference type="Pfam" id="PF01547">
    <property type="entry name" value="SBP_bac_1"/>
    <property type="match status" value="1"/>
</dbReference>
<reference evidence="7" key="2">
    <citation type="submission" date="2020-08" db="EMBL/GenBank/DDBJ databases">
        <title>The Agave Microbiome: Exploring the role of microbial communities in plant adaptations to desert environments.</title>
        <authorList>
            <person name="Partida-Martinez L.P."/>
        </authorList>
    </citation>
    <scope>NUCLEOTIDE SEQUENCE [LARGE SCALE GENOMIC DNA]</scope>
    <source>
        <strain evidence="7">AT2.8</strain>
    </source>
</reference>
<sequence>MFRKKLTISVLTLIMIMGLVLTGCIGEESLVKESSPQKAEKVKIVFWDDNTGPQRTPIWEKLITTFEKENPAIDVEYVGLPKDSAKAMLDAAIASGETPDVASVYASWLPEFSNRDALLPLDSYFSKWSEKDKINKGAIEFNKRIVSNQKLYGIPYTQNLDILWVRSDWFKAANLNIPETWDEFFDSVEILTDKSNNRYGYTIRGGAGGSFQLQRMMYAYSGIETFFKDGKSTINDPKHVEFLKKYFAMYQTYTPISDITNDYKAMIAGFDSGSIAMLQHNIGSFAEHSEALDSNQFQAIPLPKSVEGHYVAEDGNTIGISIFKGTKHPVESWKFITFINSKKAQSFWNKSVGQLPTNSDVLNEDWIKASPHIQIAQKVYNDPDTILFEPPFYLSEYRTILNTIVDTGTQSVLSGKITVEEFLDKWAEAMEESQRQYDESFVNLR</sequence>
<keyword evidence="4" id="KW-0564">Palmitate</keyword>
<keyword evidence="6" id="KW-0813">Transport</keyword>